<dbReference type="Pfam" id="PF00903">
    <property type="entry name" value="Glyoxalase"/>
    <property type="match status" value="1"/>
</dbReference>
<keyword evidence="2" id="KW-0560">Oxidoreductase</keyword>
<dbReference type="EMBL" id="JAAVUN010000183">
    <property type="protein sequence ID" value="NKE10940.1"/>
    <property type="molecule type" value="Genomic_DNA"/>
</dbReference>
<dbReference type="SUPFAM" id="SSF54593">
    <property type="entry name" value="Glyoxalase/Bleomycin resistance protein/Dihydroxybiphenyl dioxygenase"/>
    <property type="match status" value="1"/>
</dbReference>
<evidence type="ECO:0000313" key="2">
    <source>
        <dbReference type="EMBL" id="NKE10940.1"/>
    </source>
</evidence>
<feature type="domain" description="VOC" evidence="1">
    <location>
        <begin position="7"/>
        <end position="40"/>
    </location>
</feature>
<keyword evidence="3" id="KW-1185">Reference proteome</keyword>
<accession>A0A846TV51</accession>
<comment type="caution">
    <text evidence="2">The sequence shown here is derived from an EMBL/GenBank/DDBJ whole genome shotgun (WGS) entry which is preliminary data.</text>
</comment>
<organism evidence="2 3">
    <name type="scientific">Kocuria subflava</name>
    <dbReference type="NCBI Taxonomy" id="1736139"/>
    <lineage>
        <taxon>Bacteria</taxon>
        <taxon>Bacillati</taxon>
        <taxon>Actinomycetota</taxon>
        <taxon>Actinomycetes</taxon>
        <taxon>Micrococcales</taxon>
        <taxon>Micrococcaceae</taxon>
        <taxon>Kocuria</taxon>
    </lineage>
</organism>
<dbReference type="InterPro" id="IPR004360">
    <property type="entry name" value="Glyas_Fos-R_dOase_dom"/>
</dbReference>
<dbReference type="RefSeq" id="WP_342453327.1">
    <property type="nucleotide sequence ID" value="NZ_JAAVUN010000183.1"/>
</dbReference>
<evidence type="ECO:0000259" key="1">
    <source>
        <dbReference type="PROSITE" id="PS51819"/>
    </source>
</evidence>
<proteinExistence type="predicted"/>
<dbReference type="Proteomes" id="UP000521379">
    <property type="component" value="Unassembled WGS sequence"/>
</dbReference>
<dbReference type="Gene3D" id="3.10.180.10">
    <property type="entry name" value="2,3-Dihydroxybiphenyl 1,2-Dioxygenase, domain 1"/>
    <property type="match status" value="1"/>
</dbReference>
<dbReference type="InterPro" id="IPR029068">
    <property type="entry name" value="Glyas_Bleomycin-R_OHBP_Dase"/>
</dbReference>
<dbReference type="PROSITE" id="PS51819">
    <property type="entry name" value="VOC"/>
    <property type="match status" value="1"/>
</dbReference>
<feature type="non-terminal residue" evidence="2">
    <location>
        <position position="40"/>
    </location>
</feature>
<evidence type="ECO:0000313" key="3">
    <source>
        <dbReference type="Proteomes" id="UP000521379"/>
    </source>
</evidence>
<protein>
    <submittedName>
        <fullName evidence="2">Catechol 1,2-dioxygenase</fullName>
    </submittedName>
</protein>
<gene>
    <name evidence="2" type="ORF">GTW58_13650</name>
</gene>
<dbReference type="InterPro" id="IPR037523">
    <property type="entry name" value="VOC_core"/>
</dbReference>
<sequence>MEKLLAHLSHLEITCPDVEASATFYIEKFGMREVHRADDR</sequence>
<dbReference type="GO" id="GO:0051213">
    <property type="term" value="F:dioxygenase activity"/>
    <property type="evidence" value="ECO:0007669"/>
    <property type="project" value="UniProtKB-KW"/>
</dbReference>
<reference evidence="2 3" key="1">
    <citation type="submission" date="2020-02" db="EMBL/GenBank/DDBJ databases">
        <authorList>
            <person name="Sun Q."/>
        </authorList>
    </citation>
    <scope>NUCLEOTIDE SEQUENCE [LARGE SCALE GENOMIC DNA]</scope>
    <source>
        <strain evidence="2 3">YIM 13062</strain>
    </source>
</reference>
<keyword evidence="2" id="KW-0223">Dioxygenase</keyword>
<dbReference type="AlphaFoldDB" id="A0A846TV51"/>
<name>A0A846TV51_9MICC</name>